<dbReference type="Gene3D" id="3.50.50.60">
    <property type="entry name" value="FAD/NAD(P)-binding domain"/>
    <property type="match status" value="1"/>
</dbReference>
<evidence type="ECO:0000313" key="6">
    <source>
        <dbReference type="EMBL" id="MBM3225019.1"/>
    </source>
</evidence>
<dbReference type="AlphaFoldDB" id="A0A937W179"/>
<keyword evidence="4" id="KW-0274">FAD</keyword>
<protein>
    <submittedName>
        <fullName evidence="6">Mycofactocin system GMC family oxidoreductase MftG</fullName>
    </submittedName>
</protein>
<dbReference type="Gene3D" id="3.30.410.40">
    <property type="match status" value="1"/>
</dbReference>
<organism evidence="6 7">
    <name type="scientific">Tectimicrobiota bacterium</name>
    <dbReference type="NCBI Taxonomy" id="2528274"/>
    <lineage>
        <taxon>Bacteria</taxon>
        <taxon>Pseudomonadati</taxon>
        <taxon>Nitrospinota/Tectimicrobiota group</taxon>
        <taxon>Candidatus Tectimicrobiota</taxon>
    </lineage>
</organism>
<comment type="cofactor">
    <cofactor evidence="1">
        <name>FAD</name>
        <dbReference type="ChEBI" id="CHEBI:57692"/>
    </cofactor>
</comment>
<gene>
    <name evidence="6" type="ORF">FJZ47_14610</name>
</gene>
<dbReference type="SUPFAM" id="SSF51905">
    <property type="entry name" value="FAD/NAD(P)-binding domain"/>
    <property type="match status" value="1"/>
</dbReference>
<sequence>MRYDTIVIGAGAAGAVLAARLSDNPRHAVLLLEAGPDYATVEQLPEDLRYGHSAGLAVAGPHMWGYVATANEHQPTPIPIPRGKVTGGSSAVNGTIMLRGLPEDYDAWAAWGNSEWSYAQILPYFRKLEHDLDYTGDFHGTQGPMPIRRHTRGTLLPVQEAFYRACLDLGFPADPDMNAPNSGGVGLWPLNNLDGLRMSTALTYLNPARQRLNLTVRSQVLARRILFEGRRAVGVEVESGNDVFTVEGQEIIVSGGAIASPQLLLLSGVGPA</sequence>
<dbReference type="InterPro" id="IPR036188">
    <property type="entry name" value="FAD/NAD-bd_sf"/>
</dbReference>
<dbReference type="InterPro" id="IPR012132">
    <property type="entry name" value="GMC_OxRdtase"/>
</dbReference>
<dbReference type="GO" id="GO:0016614">
    <property type="term" value="F:oxidoreductase activity, acting on CH-OH group of donors"/>
    <property type="evidence" value="ECO:0007669"/>
    <property type="project" value="InterPro"/>
</dbReference>
<dbReference type="PANTHER" id="PTHR11552">
    <property type="entry name" value="GLUCOSE-METHANOL-CHOLINE GMC OXIDOREDUCTASE"/>
    <property type="match status" value="1"/>
</dbReference>
<accession>A0A937W179</accession>
<proteinExistence type="inferred from homology"/>
<dbReference type="GO" id="GO:0050660">
    <property type="term" value="F:flavin adenine dinucleotide binding"/>
    <property type="evidence" value="ECO:0007669"/>
    <property type="project" value="InterPro"/>
</dbReference>
<evidence type="ECO:0000256" key="2">
    <source>
        <dbReference type="ARBA" id="ARBA00010790"/>
    </source>
</evidence>
<feature type="non-terminal residue" evidence="6">
    <location>
        <position position="272"/>
    </location>
</feature>
<dbReference type="Proteomes" id="UP000712673">
    <property type="component" value="Unassembled WGS sequence"/>
</dbReference>
<feature type="domain" description="Glucose-methanol-choline oxidoreductase N-terminal" evidence="5">
    <location>
        <begin position="256"/>
        <end position="270"/>
    </location>
</feature>
<reference evidence="6" key="1">
    <citation type="submission" date="2019-03" db="EMBL/GenBank/DDBJ databases">
        <title>Lake Tanganyika Metagenome-Assembled Genomes (MAGs).</title>
        <authorList>
            <person name="Tran P."/>
        </authorList>
    </citation>
    <scope>NUCLEOTIDE SEQUENCE</scope>
    <source>
        <strain evidence="6">K_DeepCast_65m_m2_066</strain>
    </source>
</reference>
<dbReference type="PANTHER" id="PTHR11552:SF147">
    <property type="entry name" value="CHOLINE DEHYDROGENASE, MITOCHONDRIAL"/>
    <property type="match status" value="1"/>
</dbReference>
<dbReference type="InterPro" id="IPR000172">
    <property type="entry name" value="GMC_OxRdtase_N"/>
</dbReference>
<evidence type="ECO:0000256" key="4">
    <source>
        <dbReference type="ARBA" id="ARBA00022827"/>
    </source>
</evidence>
<evidence type="ECO:0000256" key="1">
    <source>
        <dbReference type="ARBA" id="ARBA00001974"/>
    </source>
</evidence>
<dbReference type="PROSITE" id="PS00624">
    <property type="entry name" value="GMC_OXRED_2"/>
    <property type="match status" value="1"/>
</dbReference>
<comment type="caution">
    <text evidence="6">The sequence shown here is derived from an EMBL/GenBank/DDBJ whole genome shotgun (WGS) entry which is preliminary data.</text>
</comment>
<evidence type="ECO:0000256" key="3">
    <source>
        <dbReference type="ARBA" id="ARBA00022630"/>
    </source>
</evidence>
<dbReference type="EMBL" id="VGLS01000459">
    <property type="protein sequence ID" value="MBM3225019.1"/>
    <property type="molecule type" value="Genomic_DNA"/>
</dbReference>
<evidence type="ECO:0000313" key="7">
    <source>
        <dbReference type="Proteomes" id="UP000712673"/>
    </source>
</evidence>
<evidence type="ECO:0000259" key="5">
    <source>
        <dbReference type="PROSITE" id="PS00624"/>
    </source>
</evidence>
<comment type="similarity">
    <text evidence="2">Belongs to the GMC oxidoreductase family.</text>
</comment>
<dbReference type="Pfam" id="PF00732">
    <property type="entry name" value="GMC_oxred_N"/>
    <property type="match status" value="1"/>
</dbReference>
<name>A0A937W179_UNCTE</name>
<keyword evidence="3" id="KW-0285">Flavoprotein</keyword>